<evidence type="ECO:0000313" key="2">
    <source>
        <dbReference type="EMBL" id="SIQ23811.1"/>
    </source>
</evidence>
<evidence type="ECO:0000259" key="1">
    <source>
        <dbReference type="Pfam" id="PF13191"/>
    </source>
</evidence>
<name>A0A9X8R3J5_9CORY</name>
<dbReference type="Gene3D" id="3.40.50.300">
    <property type="entry name" value="P-loop containing nucleotide triphosphate hydrolases"/>
    <property type="match status" value="1"/>
</dbReference>
<reference evidence="2 3" key="1">
    <citation type="submission" date="2017-01" db="EMBL/GenBank/DDBJ databases">
        <authorList>
            <person name="Varghese N."/>
            <person name="Submissions S."/>
        </authorList>
    </citation>
    <scope>NUCLEOTIDE SEQUENCE [LARGE SCALE GENOMIC DNA]</scope>
    <source>
        <strain evidence="2 3">DSM 44280</strain>
    </source>
</reference>
<dbReference type="InterPro" id="IPR027417">
    <property type="entry name" value="P-loop_NTPase"/>
</dbReference>
<proteinExistence type="predicted"/>
<protein>
    <submittedName>
        <fullName evidence="2">AAA ATPase domain-containing protein</fullName>
    </submittedName>
</protein>
<comment type="caution">
    <text evidence="2">The sequence shown here is derived from an EMBL/GenBank/DDBJ whole genome shotgun (WGS) entry which is preliminary data.</text>
</comment>
<dbReference type="InterPro" id="IPR041664">
    <property type="entry name" value="AAA_16"/>
</dbReference>
<dbReference type="AlphaFoldDB" id="A0A9X8R3J5"/>
<accession>A0A9X8R3J5</accession>
<dbReference type="Pfam" id="PF13191">
    <property type="entry name" value="AAA_16"/>
    <property type="match status" value="1"/>
</dbReference>
<gene>
    <name evidence="2" type="ORF">SAMN05421802_10919</name>
</gene>
<dbReference type="Proteomes" id="UP000185547">
    <property type="component" value="Unassembled WGS sequence"/>
</dbReference>
<organism evidence="2 3">
    <name type="scientific">Corynebacterium afermentans</name>
    <dbReference type="NCBI Taxonomy" id="38286"/>
    <lineage>
        <taxon>Bacteria</taxon>
        <taxon>Bacillati</taxon>
        <taxon>Actinomycetota</taxon>
        <taxon>Actinomycetes</taxon>
        <taxon>Mycobacteriales</taxon>
        <taxon>Corynebacteriaceae</taxon>
        <taxon>Corynebacterium</taxon>
    </lineage>
</organism>
<dbReference type="EMBL" id="FTMH01000009">
    <property type="protein sequence ID" value="SIQ23811.1"/>
    <property type="molecule type" value="Genomic_DNA"/>
</dbReference>
<feature type="domain" description="Orc1-like AAA ATPase" evidence="1">
    <location>
        <begin position="39"/>
        <end position="172"/>
    </location>
</feature>
<dbReference type="SUPFAM" id="SSF52540">
    <property type="entry name" value="P-loop containing nucleoside triphosphate hydrolases"/>
    <property type="match status" value="1"/>
</dbReference>
<sequence>MEVLLRNPFIPTFGVSPVVLGGDDSLTRNFGAGLDGGPGDPRRTLLVSGPRGIGKTVALNELEDEAASHGWIVLRAQPYELIEPLVATVIPQALATLRQQDPGRRRISGVTVSGIGGFSTTAAPGDKPAPSLIGSLNTLCDELPPESGVLITLDEVQSVNAKELWQLTAAVQDLRRDGRDIAFAAAGLPDGVESLLQHPGTTFLRRAQHAVLAPMTPAETLTVLRDTAAQGGVEIPNGVLTDAAALTRGYPFLIQLLGYHLFERANRRDQPVSHDDLAAVTPDVLKTLGDLVHQPALLHLPAAELAYLEAMAEVQEGQQAVPSAAIAQQLGKRVQQVSMVRQKLIDRELIYSPRRGLLNFVIPHMGHHLNQRSTRDTGWD</sequence>
<evidence type="ECO:0000313" key="3">
    <source>
        <dbReference type="Proteomes" id="UP000185547"/>
    </source>
</evidence>
<keyword evidence="3" id="KW-1185">Reference proteome</keyword>